<proteinExistence type="predicted"/>
<evidence type="ECO:0000313" key="1">
    <source>
        <dbReference type="Ensembl" id="ENSSPUP00000021655.1"/>
    </source>
</evidence>
<keyword evidence="2" id="KW-1185">Reference proteome</keyword>
<sequence>NEVNSPKERDPLPLPSPLLLFKETPSAACVFPVPATQRRWKENPSIPRPFRASLNGCRKGAAGSHHPVDLQFPQNASSPLFRAGPNAVALYLGNSSSFSLGTAASATNLLDALVYTSNRSTAPELLEILTPGRPIFYEDERHQQGDVSVSRCSCCSVTRDASAYALSSPTPGQFNDCPSKRFSQAISFCLHGADCQQWSPGSNEIQRVLAHSLDAQCNCGVSAVYFKGKVYLYWQWCSGLG</sequence>
<dbReference type="Proteomes" id="UP000694392">
    <property type="component" value="Unplaced"/>
</dbReference>
<reference evidence="1" key="2">
    <citation type="submission" date="2025-09" db="UniProtKB">
        <authorList>
            <consortium name="Ensembl"/>
        </authorList>
    </citation>
    <scope>IDENTIFICATION</scope>
</reference>
<protein>
    <submittedName>
        <fullName evidence="1">Uncharacterized protein</fullName>
    </submittedName>
</protein>
<dbReference type="AlphaFoldDB" id="A0A8D0HH39"/>
<reference evidence="1" key="1">
    <citation type="submission" date="2025-08" db="UniProtKB">
        <authorList>
            <consortium name="Ensembl"/>
        </authorList>
    </citation>
    <scope>IDENTIFICATION</scope>
</reference>
<dbReference type="PANTHER" id="PTHR37397">
    <property type="entry name" value="SI:CH211-183D21.1"/>
    <property type="match status" value="1"/>
</dbReference>
<dbReference type="Ensembl" id="ENSSPUT00000023078.1">
    <property type="protein sequence ID" value="ENSSPUP00000021655.1"/>
    <property type="gene ID" value="ENSSPUG00000016626.1"/>
</dbReference>
<dbReference type="PANTHER" id="PTHR37397:SF1">
    <property type="entry name" value="LTD DOMAIN-CONTAINING PROTEIN"/>
    <property type="match status" value="1"/>
</dbReference>
<name>A0A8D0HH39_SPHPU</name>
<evidence type="ECO:0000313" key="2">
    <source>
        <dbReference type="Proteomes" id="UP000694392"/>
    </source>
</evidence>
<accession>A0A8D0HH39</accession>
<organism evidence="1 2">
    <name type="scientific">Sphenodon punctatus</name>
    <name type="common">Tuatara</name>
    <name type="synonym">Hatteria punctata</name>
    <dbReference type="NCBI Taxonomy" id="8508"/>
    <lineage>
        <taxon>Eukaryota</taxon>
        <taxon>Metazoa</taxon>
        <taxon>Chordata</taxon>
        <taxon>Craniata</taxon>
        <taxon>Vertebrata</taxon>
        <taxon>Euteleostomi</taxon>
        <taxon>Lepidosauria</taxon>
        <taxon>Sphenodontia</taxon>
        <taxon>Sphenodontidae</taxon>
        <taxon>Sphenodon</taxon>
    </lineage>
</organism>
<dbReference type="GeneTree" id="ENSGT00530000066748"/>